<dbReference type="CDD" id="cd04301">
    <property type="entry name" value="NAT_SF"/>
    <property type="match status" value="1"/>
</dbReference>
<dbReference type="InterPro" id="IPR053144">
    <property type="entry name" value="Acetyltransferase_Butenolide"/>
</dbReference>
<dbReference type="SUPFAM" id="SSF55729">
    <property type="entry name" value="Acyl-CoA N-acyltransferases (Nat)"/>
    <property type="match status" value="1"/>
</dbReference>
<protein>
    <submittedName>
        <fullName evidence="2">GNAT family N-acetyltransferase</fullName>
    </submittedName>
</protein>
<name>A0A5E4RAD4_9BURK</name>
<dbReference type="Gene3D" id="3.40.630.30">
    <property type="match status" value="1"/>
</dbReference>
<accession>A0A5E4RAD4</accession>
<dbReference type="AlphaFoldDB" id="A0A5E4RAD4"/>
<evidence type="ECO:0000259" key="1">
    <source>
        <dbReference type="PROSITE" id="PS51186"/>
    </source>
</evidence>
<evidence type="ECO:0000313" key="2">
    <source>
        <dbReference type="EMBL" id="VVD59733.1"/>
    </source>
</evidence>
<dbReference type="InterPro" id="IPR000182">
    <property type="entry name" value="GNAT_dom"/>
</dbReference>
<dbReference type="GO" id="GO:0016747">
    <property type="term" value="F:acyltransferase activity, transferring groups other than amino-acyl groups"/>
    <property type="evidence" value="ECO:0007669"/>
    <property type="project" value="InterPro"/>
</dbReference>
<dbReference type="PROSITE" id="PS51186">
    <property type="entry name" value="GNAT"/>
    <property type="match status" value="1"/>
</dbReference>
<dbReference type="InterPro" id="IPR016181">
    <property type="entry name" value="Acyl_CoA_acyltransferase"/>
</dbReference>
<keyword evidence="2" id="KW-0808">Transferase</keyword>
<dbReference type="Pfam" id="PF13508">
    <property type="entry name" value="Acetyltransf_7"/>
    <property type="match status" value="1"/>
</dbReference>
<proteinExistence type="predicted"/>
<sequence length="167" mass="18348">MTQSHPDTASAGANAPSGIVDISADPRRLDIPLIHHWLSTQTHWARDIPRETLMRAIGNSLCFGAYASDIETNEMQQVGFARVITDNATFAYLADVFVIESMRGRGIGKRLVEAVLAHPALQNLRRFLLATSDAAGLYAQYGFAPLGPVNNMMQIHRPDVYTRKNAA</sequence>
<dbReference type="PANTHER" id="PTHR43233:SF1">
    <property type="entry name" value="FAMILY N-ACETYLTRANSFERASE, PUTATIVE (AFU_ORTHOLOGUE AFUA_6G03350)-RELATED"/>
    <property type="match status" value="1"/>
</dbReference>
<keyword evidence="3" id="KW-1185">Reference proteome</keyword>
<dbReference type="RefSeq" id="WP_150695039.1">
    <property type="nucleotide sequence ID" value="NZ_CABPRZ010000001.1"/>
</dbReference>
<organism evidence="2 3">
    <name type="scientific">Pandoraea terrae</name>
    <dbReference type="NCBI Taxonomy" id="1537710"/>
    <lineage>
        <taxon>Bacteria</taxon>
        <taxon>Pseudomonadati</taxon>
        <taxon>Pseudomonadota</taxon>
        <taxon>Betaproteobacteria</taxon>
        <taxon>Burkholderiales</taxon>
        <taxon>Burkholderiaceae</taxon>
        <taxon>Pandoraea</taxon>
    </lineage>
</organism>
<dbReference type="OrthoDB" id="3216107at2"/>
<dbReference type="EMBL" id="CABPRZ010000001">
    <property type="protein sequence ID" value="VVD59733.1"/>
    <property type="molecule type" value="Genomic_DNA"/>
</dbReference>
<gene>
    <name evidence="2" type="ORF">PTE30175_00036</name>
</gene>
<dbReference type="PANTHER" id="PTHR43233">
    <property type="entry name" value="FAMILY N-ACETYLTRANSFERASE, PUTATIVE (AFU_ORTHOLOGUE AFUA_6G03350)-RELATED"/>
    <property type="match status" value="1"/>
</dbReference>
<reference evidence="2 3" key="1">
    <citation type="submission" date="2019-08" db="EMBL/GenBank/DDBJ databases">
        <authorList>
            <person name="Peeters C."/>
        </authorList>
    </citation>
    <scope>NUCLEOTIDE SEQUENCE [LARGE SCALE GENOMIC DNA]</scope>
    <source>
        <strain evidence="2 3">LMG 30175</strain>
    </source>
</reference>
<dbReference type="Proteomes" id="UP000414233">
    <property type="component" value="Unassembled WGS sequence"/>
</dbReference>
<evidence type="ECO:0000313" key="3">
    <source>
        <dbReference type="Proteomes" id="UP000414233"/>
    </source>
</evidence>
<feature type="domain" description="N-acetyltransferase" evidence="1">
    <location>
        <begin position="20"/>
        <end position="167"/>
    </location>
</feature>